<evidence type="ECO:0000313" key="8">
    <source>
        <dbReference type="EMBL" id="MBK1705247.1"/>
    </source>
</evidence>
<dbReference type="InterPro" id="IPR046816">
    <property type="entry name" value="MmeI_Mtase"/>
</dbReference>
<evidence type="ECO:0000256" key="2">
    <source>
        <dbReference type="ARBA" id="ARBA00011900"/>
    </source>
</evidence>
<comment type="caution">
    <text evidence="8">The sequence shown here is derived from an EMBL/GenBank/DDBJ whole genome shotgun (WGS) entry which is preliminary data.</text>
</comment>
<dbReference type="SUPFAM" id="SSF53335">
    <property type="entry name" value="S-adenosyl-L-methionine-dependent methyltransferases"/>
    <property type="match status" value="1"/>
</dbReference>
<dbReference type="RefSeq" id="WP_200346462.1">
    <property type="nucleotide sequence ID" value="NZ_NRSJ01000020.1"/>
</dbReference>
<reference evidence="8" key="2">
    <citation type="journal article" date="2020" name="Microorganisms">
        <title>Osmotic Adaptation and Compatible Solute Biosynthesis of Phototrophic Bacteria as Revealed from Genome Analyses.</title>
        <authorList>
            <person name="Imhoff J.F."/>
            <person name="Rahn T."/>
            <person name="Kunzel S."/>
            <person name="Keller A."/>
            <person name="Neulinger S.C."/>
        </authorList>
    </citation>
    <scope>NUCLEOTIDE SEQUENCE</scope>
    <source>
        <strain evidence="8">DSM 11080</strain>
    </source>
</reference>
<evidence type="ECO:0000256" key="1">
    <source>
        <dbReference type="ARBA" id="ARBA00006594"/>
    </source>
</evidence>
<evidence type="ECO:0000256" key="3">
    <source>
        <dbReference type="ARBA" id="ARBA00022603"/>
    </source>
</evidence>
<comment type="similarity">
    <text evidence="1">Belongs to the N(4)/N(6)-methyltransferase family.</text>
</comment>
<dbReference type="GO" id="GO:0003677">
    <property type="term" value="F:DNA binding"/>
    <property type="evidence" value="ECO:0007669"/>
    <property type="project" value="InterPro"/>
</dbReference>
<evidence type="ECO:0000256" key="4">
    <source>
        <dbReference type="ARBA" id="ARBA00022679"/>
    </source>
</evidence>
<feature type="domain" description="DNA methylase adenine-specific" evidence="6">
    <location>
        <begin position="471"/>
        <end position="610"/>
    </location>
</feature>
<dbReference type="GO" id="GO:0009007">
    <property type="term" value="F:site-specific DNA-methyltransferase (adenine-specific) activity"/>
    <property type="evidence" value="ECO:0007669"/>
    <property type="project" value="UniProtKB-EC"/>
</dbReference>
<name>A0AAJ0XAV5_9GAMM</name>
<keyword evidence="8" id="KW-0540">Nuclease</keyword>
<dbReference type="Pfam" id="PF20473">
    <property type="entry name" value="MmeI_Mtase"/>
    <property type="match status" value="1"/>
</dbReference>
<evidence type="ECO:0000313" key="9">
    <source>
        <dbReference type="Proteomes" id="UP001296776"/>
    </source>
</evidence>
<dbReference type="PANTHER" id="PTHR33841">
    <property type="entry name" value="DNA METHYLTRANSFERASE YEEA-RELATED"/>
    <property type="match status" value="1"/>
</dbReference>
<dbReference type="PRINTS" id="PR00507">
    <property type="entry name" value="N12N6MTFRASE"/>
</dbReference>
<dbReference type="AlphaFoldDB" id="A0AAJ0XAV5"/>
<evidence type="ECO:0000256" key="5">
    <source>
        <dbReference type="ARBA" id="ARBA00047942"/>
    </source>
</evidence>
<dbReference type="PANTHER" id="PTHR33841:SF1">
    <property type="entry name" value="DNA METHYLTRANSFERASE A"/>
    <property type="match status" value="1"/>
</dbReference>
<feature type="domain" description="MmeI-like DNA-methyltransferase" evidence="7">
    <location>
        <begin position="287"/>
        <end position="357"/>
    </location>
</feature>
<dbReference type="Proteomes" id="UP001296776">
    <property type="component" value="Unassembled WGS sequence"/>
</dbReference>
<keyword evidence="8" id="KW-0255">Endonuclease</keyword>
<evidence type="ECO:0000259" key="6">
    <source>
        <dbReference type="Pfam" id="PF02384"/>
    </source>
</evidence>
<dbReference type="InterPro" id="IPR029063">
    <property type="entry name" value="SAM-dependent_MTases_sf"/>
</dbReference>
<dbReference type="Gene3D" id="3.40.50.150">
    <property type="entry name" value="Vaccinia Virus protein VP39"/>
    <property type="match status" value="1"/>
</dbReference>
<dbReference type="EC" id="2.1.1.72" evidence="2"/>
<dbReference type="EMBL" id="NRSJ01000020">
    <property type="protein sequence ID" value="MBK1705247.1"/>
    <property type="molecule type" value="Genomic_DNA"/>
</dbReference>
<comment type="catalytic activity">
    <reaction evidence="5">
        <text>a 2'-deoxyadenosine in DNA + S-adenosyl-L-methionine = an N(6)-methyl-2'-deoxyadenosine in DNA + S-adenosyl-L-homocysteine + H(+)</text>
        <dbReference type="Rhea" id="RHEA:15197"/>
        <dbReference type="Rhea" id="RHEA-COMP:12418"/>
        <dbReference type="Rhea" id="RHEA-COMP:12419"/>
        <dbReference type="ChEBI" id="CHEBI:15378"/>
        <dbReference type="ChEBI" id="CHEBI:57856"/>
        <dbReference type="ChEBI" id="CHEBI:59789"/>
        <dbReference type="ChEBI" id="CHEBI:90615"/>
        <dbReference type="ChEBI" id="CHEBI:90616"/>
        <dbReference type="EC" id="2.1.1.72"/>
    </reaction>
</comment>
<keyword evidence="4" id="KW-0808">Transferase</keyword>
<evidence type="ECO:0000259" key="7">
    <source>
        <dbReference type="Pfam" id="PF20473"/>
    </source>
</evidence>
<dbReference type="GO" id="GO:0008170">
    <property type="term" value="F:N-methyltransferase activity"/>
    <property type="evidence" value="ECO:0007669"/>
    <property type="project" value="InterPro"/>
</dbReference>
<accession>A0AAJ0XAV5</accession>
<sequence>MDPLAKPLRRQLEEAVVDARDTAEEAARAALMHLGVGDADAPKHLTDAERALRRRLRAHGRQLGDQRRPDAHQAIDKLVQETAYEHWHRMLFARFLAENGLLMHPDGVALTLDECNELARDEGAADGWELAGRYASRMLPQIFRPDSPVLALKLAPEHQRALEHRLAGLHPDTFQAADSLGWVYQFWQTKRKDAVNRSEVKIGADELPAVTQLFTEPYMVAFLLDNSLGAWWAARRLNADDLRSAESEEALRRKAAIPGVPLEYLRFVKEEDDAWTPAAGTFDAWPEHLGELKVMDPCCGSGHFLVAALQMLVPMRKALEGLDARTAVDAVLRDNLHGLELDQRCVEIAAFALALTAWRWPDAGGYRPLPALNLACSGLGIHAPKADWLRLAEGDVDLEHALERLYDLFKDAPTLGSLIDPRRALGDDLLQLSWVRVEPLLERALGSEDAQQQELGVLAAGLAQAARLLADRYHCVVTNVPYLTRQRQSKKLMDYFDGRFAKSKNELGYVFLSRFLDQLPERCPVAAVMPQNVLYMARYKSFRVCLLESATWELVARLGTGAFEAISGEVVNVGLFIMTASTPISEQMITCIDVPRDSDAHEKARHLSDGSATILKQNAMCLNPDSVFGSTSVIEKGALLAEHAECYQGLRTGDANRFVANWWEIPFGSGEWDFFQTSSTDDAGSISGYTGAIFWQGGAGQLHEYAAATRYRLHDMHESGNRAWGRCGIAVGQMTLRATVYLGAKFDNPVAVVVPKETRDLDAIWAFLSSEQYRESVKEVNRGLYITNAALLKVSFDRDYWVDAVRANEGLSFPRTFSPDPFQWIFHGHPYRSRHPLHVAVGRLIGFRWPAEKDCVMALSDESRALVAETRKLDPFSDDDGICCLPAIRGEPAAHERLLGLLEAAYGDDWTAGTLGKLLAESGAQGKGLDVWLRDAFFQQHCKLFHHRPFIWHIWDGLKDGFAALVNYHRLDRANLERLIYTYLGDWIRMQERAAADGQQGADERLAAAKALKTKLEAILEGEAPLDIFVRWKPVEQQPIGWEPDLNDGVRLNIRPFMLAGDVGKKGAGVLRAKPNIHWKKDRGKDVESAPWYPVFQGERINDHHLTLAEKRAARGGA</sequence>
<keyword evidence="3" id="KW-0489">Methyltransferase</keyword>
<proteinExistence type="inferred from homology"/>
<protein>
    <recommendedName>
        <fullName evidence="2">site-specific DNA-methyltransferase (adenine-specific)</fullName>
        <ecNumber evidence="2">2.1.1.72</ecNumber>
    </recommendedName>
</protein>
<dbReference type="Pfam" id="PF02384">
    <property type="entry name" value="N6_Mtase"/>
    <property type="match status" value="1"/>
</dbReference>
<gene>
    <name evidence="8" type="ORF">CKO40_12005</name>
</gene>
<dbReference type="GO" id="GO:0032259">
    <property type="term" value="P:methylation"/>
    <property type="evidence" value="ECO:0007669"/>
    <property type="project" value="UniProtKB-KW"/>
</dbReference>
<keyword evidence="9" id="KW-1185">Reference proteome</keyword>
<dbReference type="InterPro" id="IPR050953">
    <property type="entry name" value="N4_N6_ade-DNA_methylase"/>
</dbReference>
<reference evidence="8" key="1">
    <citation type="submission" date="2017-08" db="EMBL/GenBank/DDBJ databases">
        <authorList>
            <person name="Imhoff J.F."/>
            <person name="Rahn T."/>
            <person name="Kuenzel S."/>
            <person name="Neulinger S.C."/>
        </authorList>
    </citation>
    <scope>NUCLEOTIDE SEQUENCE</scope>
    <source>
        <strain evidence="8">DSM 11080</strain>
    </source>
</reference>
<dbReference type="GO" id="GO:0004519">
    <property type="term" value="F:endonuclease activity"/>
    <property type="evidence" value="ECO:0007669"/>
    <property type="project" value="UniProtKB-KW"/>
</dbReference>
<organism evidence="8 9">
    <name type="scientific">Halochromatium glycolicum</name>
    <dbReference type="NCBI Taxonomy" id="85075"/>
    <lineage>
        <taxon>Bacteria</taxon>
        <taxon>Pseudomonadati</taxon>
        <taxon>Pseudomonadota</taxon>
        <taxon>Gammaproteobacteria</taxon>
        <taxon>Chromatiales</taxon>
        <taxon>Chromatiaceae</taxon>
        <taxon>Halochromatium</taxon>
    </lineage>
</organism>
<dbReference type="InterPro" id="IPR003356">
    <property type="entry name" value="DNA_methylase_A-5"/>
</dbReference>
<keyword evidence="8" id="KW-0378">Hydrolase</keyword>